<dbReference type="AlphaFoldDB" id="N1RU23"/>
<protein>
    <submittedName>
        <fullName evidence="1">Uncharacterized protein</fullName>
    </submittedName>
</protein>
<dbReference type="HOGENOM" id="CLU_2891989_0_0_1"/>
<keyword evidence="2" id="KW-1185">Reference proteome</keyword>
<proteinExistence type="predicted"/>
<organism evidence="1 2">
    <name type="scientific">Fusarium oxysporum f. sp. cubense (strain race 4)</name>
    <name type="common">Panama disease fungus</name>
    <dbReference type="NCBI Taxonomy" id="2502994"/>
    <lineage>
        <taxon>Eukaryota</taxon>
        <taxon>Fungi</taxon>
        <taxon>Dikarya</taxon>
        <taxon>Ascomycota</taxon>
        <taxon>Pezizomycotina</taxon>
        <taxon>Sordariomycetes</taxon>
        <taxon>Hypocreomycetidae</taxon>
        <taxon>Hypocreales</taxon>
        <taxon>Nectriaceae</taxon>
        <taxon>Fusarium</taxon>
        <taxon>Fusarium oxysporum species complex</taxon>
    </lineage>
</organism>
<dbReference type="EMBL" id="KB726382">
    <property type="protein sequence ID" value="EMT69414.1"/>
    <property type="molecule type" value="Genomic_DNA"/>
</dbReference>
<gene>
    <name evidence="1" type="ORF">FOC4_g10000019</name>
</gene>
<sequence length="63" mass="7082">LLSIKEDISLIKYIIGQIEALEDLANCLEQAFINSIALGSSNGLYWAWFIELKCIVELVKLIV</sequence>
<feature type="non-terminal residue" evidence="1">
    <location>
        <position position="1"/>
    </location>
</feature>
<evidence type="ECO:0000313" key="2">
    <source>
        <dbReference type="Proteomes" id="UP000016929"/>
    </source>
</evidence>
<name>N1RU23_FUSC4</name>
<evidence type="ECO:0000313" key="1">
    <source>
        <dbReference type="EMBL" id="EMT69414.1"/>
    </source>
</evidence>
<reference evidence="2" key="2">
    <citation type="journal article" date="2014" name="PLoS ONE">
        <title>Genome and Transcriptome Analysis of the Fungal Pathogen Fusarium oxysporum f. sp. cubense Causing Banana Vascular Wilt Disease.</title>
        <authorList>
            <person name="Guo L."/>
            <person name="Han L."/>
            <person name="Yang L."/>
            <person name="Zeng H."/>
            <person name="Fan D."/>
            <person name="Zhu Y."/>
            <person name="Feng Y."/>
            <person name="Wang G."/>
            <person name="Peng C."/>
            <person name="Jiang X."/>
            <person name="Zhou D."/>
            <person name="Ni P."/>
            <person name="Liang C."/>
            <person name="Liu L."/>
            <person name="Wang J."/>
            <person name="Mao C."/>
            <person name="Fang X."/>
            <person name="Peng M."/>
            <person name="Huang J."/>
        </authorList>
    </citation>
    <scope>NUCLEOTIDE SEQUENCE [LARGE SCALE GENOMIC DNA]</scope>
    <source>
        <strain evidence="2">race 4</strain>
    </source>
</reference>
<dbReference type="Proteomes" id="UP000016929">
    <property type="component" value="Unassembled WGS sequence"/>
</dbReference>
<accession>N1RU23</accession>
<reference evidence="2" key="1">
    <citation type="submission" date="2012-09" db="EMBL/GenBank/DDBJ databases">
        <title>Genome sequencing and comparative transcriptomics of race 1 and race 4 of banana pathogen: Fusarium oxysporum f. sp. cubense.</title>
        <authorList>
            <person name="Fang X."/>
            <person name="Huang J."/>
        </authorList>
    </citation>
    <scope>NUCLEOTIDE SEQUENCE [LARGE SCALE GENOMIC DNA]</scope>
    <source>
        <strain evidence="2">race 4</strain>
    </source>
</reference>